<evidence type="ECO:0008006" key="2">
    <source>
        <dbReference type="Google" id="ProtNLM"/>
    </source>
</evidence>
<evidence type="ECO:0000313" key="1">
    <source>
        <dbReference type="EMBL" id="MPM39981.1"/>
    </source>
</evidence>
<dbReference type="SMART" id="SM00028">
    <property type="entry name" value="TPR"/>
    <property type="match status" value="5"/>
</dbReference>
<dbReference type="InterPro" id="IPR011990">
    <property type="entry name" value="TPR-like_helical_dom_sf"/>
</dbReference>
<organism evidence="1">
    <name type="scientific">bioreactor metagenome</name>
    <dbReference type="NCBI Taxonomy" id="1076179"/>
    <lineage>
        <taxon>unclassified sequences</taxon>
        <taxon>metagenomes</taxon>
        <taxon>ecological metagenomes</taxon>
    </lineage>
</organism>
<dbReference type="Pfam" id="PF13181">
    <property type="entry name" value="TPR_8"/>
    <property type="match status" value="1"/>
</dbReference>
<dbReference type="InterPro" id="IPR019734">
    <property type="entry name" value="TPR_rpt"/>
</dbReference>
<proteinExistence type="predicted"/>
<protein>
    <recommendedName>
        <fullName evidence="2">Lipopolysaccharide assembly protein B</fullName>
    </recommendedName>
</protein>
<sequence>MLGNLYESTQQYDLAFNEYVLAYTQTKSAQNCMNAARAALLAGDYPAGYQYISVYLEQNGDSDGSVHYLRGAALMGQENYAEAESDMLEAIALGYSNAADCYVQLTLCTYLLGDFTNTLVYGRKAQSLWETPSAECLQRMGLAQMQLGDYAASIDYLRQSIAVDAKLTENYYYMATGYLLTEDYQSARDAYTTAIENGYLLQECYYNRAICCLQLEDYDAAVSDLQACLGAGDEESILTSAHDILEQLGVQQPAGEP</sequence>
<dbReference type="SUPFAM" id="SSF48452">
    <property type="entry name" value="TPR-like"/>
    <property type="match status" value="1"/>
</dbReference>
<accession>A0A644ZJF8</accession>
<dbReference type="EMBL" id="VSSQ01008834">
    <property type="protein sequence ID" value="MPM39981.1"/>
    <property type="molecule type" value="Genomic_DNA"/>
</dbReference>
<dbReference type="Pfam" id="PF13432">
    <property type="entry name" value="TPR_16"/>
    <property type="match status" value="1"/>
</dbReference>
<name>A0A644ZJF8_9ZZZZ</name>
<dbReference type="AlphaFoldDB" id="A0A644ZJF8"/>
<gene>
    <name evidence="1" type="ORF">SDC9_86618</name>
</gene>
<dbReference type="Gene3D" id="1.25.40.10">
    <property type="entry name" value="Tetratricopeptide repeat domain"/>
    <property type="match status" value="2"/>
</dbReference>
<reference evidence="1" key="1">
    <citation type="submission" date="2019-08" db="EMBL/GenBank/DDBJ databases">
        <authorList>
            <person name="Kucharzyk K."/>
            <person name="Murdoch R.W."/>
            <person name="Higgins S."/>
            <person name="Loffler F."/>
        </authorList>
    </citation>
    <scope>NUCLEOTIDE SEQUENCE</scope>
</reference>
<comment type="caution">
    <text evidence="1">The sequence shown here is derived from an EMBL/GenBank/DDBJ whole genome shotgun (WGS) entry which is preliminary data.</text>
</comment>